<gene>
    <name evidence="2" type="ORF">GW570_12895</name>
</gene>
<dbReference type="EMBL" id="CP048049">
    <property type="protein sequence ID" value="QIS45912.1"/>
    <property type="molecule type" value="Genomic_DNA"/>
</dbReference>
<evidence type="ECO:0000313" key="3">
    <source>
        <dbReference type="Proteomes" id="UP000503164"/>
    </source>
</evidence>
<evidence type="ECO:0008006" key="4">
    <source>
        <dbReference type="Google" id="ProtNLM"/>
    </source>
</evidence>
<protein>
    <recommendedName>
        <fullName evidence="4">Secreted protein</fullName>
    </recommendedName>
</protein>
<feature type="chain" id="PRO_5042073477" description="Secreted protein" evidence="1">
    <location>
        <begin position="28"/>
        <end position="179"/>
    </location>
</feature>
<evidence type="ECO:0000256" key="1">
    <source>
        <dbReference type="SAM" id="SignalP"/>
    </source>
</evidence>
<dbReference type="Proteomes" id="UP000503164">
    <property type="component" value="Chromosome"/>
</dbReference>
<accession>A0AAE7CCM5</accession>
<keyword evidence="3" id="KW-1185">Reference proteome</keyword>
<reference evidence="2 3" key="1">
    <citation type="journal article" date="2020" name="Mol. Plant Pathol.">
        <title>Plasmid composition and the chpG gene determine the virulence level of Clavibacter capsici natural isolates in pepper.</title>
        <authorList>
            <person name="Hwang I.S."/>
            <person name="Lee H.M."/>
            <person name="Oh E.J."/>
            <person name="Lee S."/>
            <person name="Heu S."/>
            <person name="Oh C.S."/>
        </authorList>
    </citation>
    <scope>NUCLEOTIDE SEQUENCE [LARGE SCALE GENOMIC DNA]</scope>
    <source>
        <strain evidence="2 3">1101</strain>
    </source>
</reference>
<name>A0AAE7CCM5_9MICO</name>
<proteinExistence type="predicted"/>
<sequence length="179" mass="19721">MPRKLTIIANLAIAMAVTAGAPTAAYASTAASNQNAPHHYVVVTAAMPKNMVDAALRHEVISHPDEASQVSTRWQDYMDRLVVMRIAAQSKIYFKHNLNYTAVRVATQQPDTGRQEYGSTWEYITTFEKIEENGEISDSQQVRTLVDFRNVDGDPQGVVTSYCLGIDGACPSWINETVG</sequence>
<dbReference type="RefSeq" id="WP_157883540.1">
    <property type="nucleotide sequence ID" value="NZ_CP012573.1"/>
</dbReference>
<evidence type="ECO:0000313" key="2">
    <source>
        <dbReference type="EMBL" id="QIS45912.1"/>
    </source>
</evidence>
<dbReference type="AlphaFoldDB" id="A0AAE7CCM5"/>
<keyword evidence="1" id="KW-0732">Signal</keyword>
<organism evidence="2 3">
    <name type="scientific">Clavibacter capsici</name>
    <dbReference type="NCBI Taxonomy" id="1874630"/>
    <lineage>
        <taxon>Bacteria</taxon>
        <taxon>Bacillati</taxon>
        <taxon>Actinomycetota</taxon>
        <taxon>Actinomycetes</taxon>
        <taxon>Micrococcales</taxon>
        <taxon>Microbacteriaceae</taxon>
        <taxon>Clavibacter</taxon>
    </lineage>
</organism>
<feature type="signal peptide" evidence="1">
    <location>
        <begin position="1"/>
        <end position="27"/>
    </location>
</feature>